<accession>A0A5B7KA49</accession>
<evidence type="ECO:0000313" key="2">
    <source>
        <dbReference type="EMBL" id="MPD03524.1"/>
    </source>
</evidence>
<dbReference type="Proteomes" id="UP000324222">
    <property type="component" value="Unassembled WGS sequence"/>
</dbReference>
<dbReference type="EMBL" id="VSRR010136499">
    <property type="protein sequence ID" value="MPD03524.1"/>
    <property type="molecule type" value="Genomic_DNA"/>
</dbReference>
<dbReference type="AlphaFoldDB" id="A0A5B7KA49"/>
<reference evidence="2 3" key="1">
    <citation type="submission" date="2019-05" db="EMBL/GenBank/DDBJ databases">
        <title>Another draft genome of Portunus trituberculatus and its Hox gene families provides insights of decapod evolution.</title>
        <authorList>
            <person name="Jeong J.-H."/>
            <person name="Song I."/>
            <person name="Kim S."/>
            <person name="Choi T."/>
            <person name="Kim D."/>
            <person name="Ryu S."/>
            <person name="Kim W."/>
        </authorList>
    </citation>
    <scope>NUCLEOTIDE SEQUENCE [LARGE SCALE GENOMIC DNA]</scope>
    <source>
        <tissue evidence="2">Muscle</tissue>
    </source>
</reference>
<proteinExistence type="predicted"/>
<organism evidence="2 3">
    <name type="scientific">Portunus trituberculatus</name>
    <name type="common">Swimming crab</name>
    <name type="synonym">Neptunus trituberculatus</name>
    <dbReference type="NCBI Taxonomy" id="210409"/>
    <lineage>
        <taxon>Eukaryota</taxon>
        <taxon>Metazoa</taxon>
        <taxon>Ecdysozoa</taxon>
        <taxon>Arthropoda</taxon>
        <taxon>Crustacea</taxon>
        <taxon>Multicrustacea</taxon>
        <taxon>Malacostraca</taxon>
        <taxon>Eumalacostraca</taxon>
        <taxon>Eucarida</taxon>
        <taxon>Decapoda</taxon>
        <taxon>Pleocyemata</taxon>
        <taxon>Brachyura</taxon>
        <taxon>Eubrachyura</taxon>
        <taxon>Portunoidea</taxon>
        <taxon>Portunidae</taxon>
        <taxon>Portuninae</taxon>
        <taxon>Portunus</taxon>
    </lineage>
</organism>
<keyword evidence="3" id="KW-1185">Reference proteome</keyword>
<feature type="region of interest" description="Disordered" evidence="1">
    <location>
        <begin position="1"/>
        <end position="63"/>
    </location>
</feature>
<name>A0A5B7KA49_PORTR</name>
<feature type="compositionally biased region" description="Polar residues" evidence="1">
    <location>
        <begin position="1"/>
        <end position="13"/>
    </location>
</feature>
<evidence type="ECO:0000313" key="3">
    <source>
        <dbReference type="Proteomes" id="UP000324222"/>
    </source>
</evidence>
<evidence type="ECO:0000256" key="1">
    <source>
        <dbReference type="SAM" id="MobiDB-lite"/>
    </source>
</evidence>
<protein>
    <submittedName>
        <fullName evidence="2">Uncharacterized protein</fullName>
    </submittedName>
</protein>
<sequence>MDSEGRSATSEGSLGTLGTPLPPDDKRGMAPRPTQRALSRDRPLCKHWPAQGSGRHAEMQPLR</sequence>
<comment type="caution">
    <text evidence="2">The sequence shown here is derived from an EMBL/GenBank/DDBJ whole genome shotgun (WGS) entry which is preliminary data.</text>
</comment>
<gene>
    <name evidence="2" type="ORF">E2C01_099165</name>
</gene>